<evidence type="ECO:0000256" key="3">
    <source>
        <dbReference type="ARBA" id="ARBA00023157"/>
    </source>
</evidence>
<dbReference type="CDD" id="cd00104">
    <property type="entry name" value="KAZAL_FS"/>
    <property type="match status" value="4"/>
</dbReference>
<comment type="caution">
    <text evidence="6">The sequence shown here is derived from an EMBL/GenBank/DDBJ whole genome shotgun (WGS) entry which is preliminary data.</text>
</comment>
<dbReference type="SMART" id="SM00280">
    <property type="entry name" value="KAZAL"/>
    <property type="match status" value="4"/>
</dbReference>
<dbReference type="PROSITE" id="PS51465">
    <property type="entry name" value="KAZAL_2"/>
    <property type="match status" value="4"/>
</dbReference>
<feature type="chain" id="PRO_5035451682" description="Kazal-like domain-containing protein" evidence="4">
    <location>
        <begin position="18"/>
        <end position="379"/>
    </location>
</feature>
<keyword evidence="7" id="KW-1185">Reference proteome</keyword>
<accession>A0A8K1C9X6</accession>
<keyword evidence="4" id="KW-0732">Signal</keyword>
<evidence type="ECO:0000256" key="2">
    <source>
        <dbReference type="ARBA" id="ARBA00022900"/>
    </source>
</evidence>
<feature type="domain" description="Kazal-like" evidence="5">
    <location>
        <begin position="262"/>
        <end position="314"/>
    </location>
</feature>
<dbReference type="GO" id="GO:0005576">
    <property type="term" value="C:extracellular region"/>
    <property type="evidence" value="ECO:0007669"/>
    <property type="project" value="TreeGrafter"/>
</dbReference>
<sequence length="379" mass="40457">MKLSLCLLVTALVLTSAQESPTPPPIDCSMLINCSTEQAEPVCASDGLTYRNECAFQSAYCVEPNDAFFVVTEGPCPDDAATYVVDDVVDPQPAVIAMPTEVEGEAEARVLETFEFVTFSEPERISTPSPAPLASNPYCTLECSNDVKPICGSDGFTSTSYINDCYLLAAKCTQPSIDKLHDGLCIVQPPPVKAVETHFSTLEVTRPKCNAFCDRVYEPVCGSNGITYANHCLLDYATCQNPRVKLLGEGKCADLLGSAPGPSTSSVCVPVPCSVVDAPICGSDGNTYMNLCLLTNAQCDNSKLLVLHEGECGADTILTCASLTCPQYTECREEEDTGVAYCADVCAPERCSQYEECKLYDAECFTAPCSPVATCVPLA</sequence>
<dbReference type="SUPFAM" id="SSF100895">
    <property type="entry name" value="Kazal-type serine protease inhibitors"/>
    <property type="match status" value="4"/>
</dbReference>
<evidence type="ECO:0000313" key="6">
    <source>
        <dbReference type="EMBL" id="TMW58853.1"/>
    </source>
</evidence>
<evidence type="ECO:0000256" key="4">
    <source>
        <dbReference type="SAM" id="SignalP"/>
    </source>
</evidence>
<gene>
    <name evidence="6" type="ORF">Poli38472_006998</name>
</gene>
<proteinExistence type="predicted"/>
<feature type="signal peptide" evidence="4">
    <location>
        <begin position="1"/>
        <end position="17"/>
    </location>
</feature>
<dbReference type="Gene3D" id="3.30.60.30">
    <property type="match status" value="4"/>
</dbReference>
<dbReference type="InterPro" id="IPR050653">
    <property type="entry name" value="Prot_Inhib_GrowthFact_Antg"/>
</dbReference>
<dbReference type="PANTHER" id="PTHR10913:SF45">
    <property type="entry name" value="FOLLISTATIN, ISOFORM A-RELATED"/>
    <property type="match status" value="1"/>
</dbReference>
<dbReference type="Proteomes" id="UP000794436">
    <property type="component" value="Unassembled WGS sequence"/>
</dbReference>
<dbReference type="InterPro" id="IPR002350">
    <property type="entry name" value="Kazal_dom"/>
</dbReference>
<keyword evidence="3" id="KW-1015">Disulfide bond</keyword>
<keyword evidence="1" id="KW-0646">Protease inhibitor</keyword>
<feature type="domain" description="Kazal-like" evidence="5">
    <location>
        <begin position="133"/>
        <end position="187"/>
    </location>
</feature>
<organism evidence="6 7">
    <name type="scientific">Pythium oligandrum</name>
    <name type="common">Mycoparasitic fungus</name>
    <dbReference type="NCBI Taxonomy" id="41045"/>
    <lineage>
        <taxon>Eukaryota</taxon>
        <taxon>Sar</taxon>
        <taxon>Stramenopiles</taxon>
        <taxon>Oomycota</taxon>
        <taxon>Peronosporomycetes</taxon>
        <taxon>Pythiales</taxon>
        <taxon>Pythiaceae</taxon>
        <taxon>Pythium</taxon>
    </lineage>
</organism>
<feature type="domain" description="Kazal-like" evidence="5">
    <location>
        <begin position="203"/>
        <end position="254"/>
    </location>
</feature>
<evidence type="ECO:0000256" key="1">
    <source>
        <dbReference type="ARBA" id="ARBA00022690"/>
    </source>
</evidence>
<evidence type="ECO:0000259" key="5">
    <source>
        <dbReference type="PROSITE" id="PS51465"/>
    </source>
</evidence>
<dbReference type="InterPro" id="IPR036058">
    <property type="entry name" value="Kazal_dom_sf"/>
</dbReference>
<feature type="domain" description="Kazal-like" evidence="5">
    <location>
        <begin position="22"/>
        <end position="78"/>
    </location>
</feature>
<protein>
    <recommendedName>
        <fullName evidence="5">Kazal-like domain-containing protein</fullName>
    </recommendedName>
</protein>
<keyword evidence="2" id="KW-0722">Serine protease inhibitor</keyword>
<evidence type="ECO:0000313" key="7">
    <source>
        <dbReference type="Proteomes" id="UP000794436"/>
    </source>
</evidence>
<dbReference type="EMBL" id="SPLM01000110">
    <property type="protein sequence ID" value="TMW58853.1"/>
    <property type="molecule type" value="Genomic_DNA"/>
</dbReference>
<reference evidence="6" key="1">
    <citation type="submission" date="2019-03" db="EMBL/GenBank/DDBJ databases">
        <title>Long read genome sequence of the mycoparasitic Pythium oligandrum ATCC 38472 isolated from sugarbeet rhizosphere.</title>
        <authorList>
            <person name="Gaulin E."/>
        </authorList>
    </citation>
    <scope>NUCLEOTIDE SEQUENCE</scope>
    <source>
        <strain evidence="6">ATCC 38472_TT</strain>
    </source>
</reference>
<dbReference type="PANTHER" id="PTHR10913">
    <property type="entry name" value="FOLLISTATIN-RELATED"/>
    <property type="match status" value="1"/>
</dbReference>
<dbReference type="Pfam" id="PF07648">
    <property type="entry name" value="Kazal_2"/>
    <property type="match status" value="4"/>
</dbReference>
<dbReference type="AlphaFoldDB" id="A0A8K1C9X6"/>
<dbReference type="OrthoDB" id="192611at2759"/>
<name>A0A8K1C9X6_PYTOL</name>